<dbReference type="EMBL" id="LXQA010016297">
    <property type="protein sequence ID" value="MCH89508.1"/>
    <property type="molecule type" value="Genomic_DNA"/>
</dbReference>
<gene>
    <name evidence="1" type="ORF">A2U01_0010404</name>
</gene>
<protein>
    <submittedName>
        <fullName evidence="1">Cysteine-tRNA ligase-like</fullName>
    </submittedName>
</protein>
<dbReference type="SUPFAM" id="SSF47323">
    <property type="entry name" value="Anticodon-binding domain of a subclass of class I aminoacyl-tRNA synthetases"/>
    <property type="match status" value="1"/>
</dbReference>
<dbReference type="GO" id="GO:0006418">
    <property type="term" value="P:tRNA aminoacylation for protein translation"/>
    <property type="evidence" value="ECO:0007669"/>
    <property type="project" value="InterPro"/>
</dbReference>
<keyword evidence="1" id="KW-0436">Ligase</keyword>
<keyword evidence="2" id="KW-1185">Reference proteome</keyword>
<evidence type="ECO:0000313" key="2">
    <source>
        <dbReference type="Proteomes" id="UP000265520"/>
    </source>
</evidence>
<comment type="caution">
    <text evidence="1">The sequence shown here is derived from an EMBL/GenBank/DDBJ whole genome shotgun (WGS) entry which is preliminary data.</text>
</comment>
<feature type="non-terminal residue" evidence="1">
    <location>
        <position position="1"/>
    </location>
</feature>
<dbReference type="GO" id="GO:0005524">
    <property type="term" value="F:ATP binding"/>
    <property type="evidence" value="ECO:0007669"/>
    <property type="project" value="InterPro"/>
</dbReference>
<dbReference type="Proteomes" id="UP000265520">
    <property type="component" value="Unassembled WGS sequence"/>
</dbReference>
<accession>A0A392MS80</accession>
<reference evidence="1 2" key="1">
    <citation type="journal article" date="2018" name="Front. Plant Sci.">
        <title>Red Clover (Trifolium pratense) and Zigzag Clover (T. medium) - A Picture of Genomic Similarities and Differences.</title>
        <authorList>
            <person name="Dluhosova J."/>
            <person name="Istvanek J."/>
            <person name="Nedelnik J."/>
            <person name="Repkova J."/>
        </authorList>
    </citation>
    <scope>NUCLEOTIDE SEQUENCE [LARGE SCALE GENOMIC DNA]</scope>
    <source>
        <strain evidence="2">cv. 10/8</strain>
        <tissue evidence="1">Leaf</tissue>
    </source>
</reference>
<proteinExistence type="predicted"/>
<dbReference type="Gene3D" id="1.20.120.1910">
    <property type="entry name" value="Cysteine-tRNA ligase, C-terminal anti-codon recognition domain"/>
    <property type="match status" value="1"/>
</dbReference>
<sequence>TLYECESLLNQHDQTVRQDSVPSDTLNNIDNLYDVFLTSMSDDLHTPVVLAGLSDPLKSINDLLHTRKPIIQILGVEMQLQNWEETTILNRIARSVEEKHWGCPYCFRSYAFKLL</sequence>
<organism evidence="1 2">
    <name type="scientific">Trifolium medium</name>
    <dbReference type="NCBI Taxonomy" id="97028"/>
    <lineage>
        <taxon>Eukaryota</taxon>
        <taxon>Viridiplantae</taxon>
        <taxon>Streptophyta</taxon>
        <taxon>Embryophyta</taxon>
        <taxon>Tracheophyta</taxon>
        <taxon>Spermatophyta</taxon>
        <taxon>Magnoliopsida</taxon>
        <taxon>eudicotyledons</taxon>
        <taxon>Gunneridae</taxon>
        <taxon>Pentapetalae</taxon>
        <taxon>rosids</taxon>
        <taxon>fabids</taxon>
        <taxon>Fabales</taxon>
        <taxon>Fabaceae</taxon>
        <taxon>Papilionoideae</taxon>
        <taxon>50 kb inversion clade</taxon>
        <taxon>NPAAA clade</taxon>
        <taxon>Hologalegina</taxon>
        <taxon>IRL clade</taxon>
        <taxon>Trifolieae</taxon>
        <taxon>Trifolium</taxon>
    </lineage>
</organism>
<evidence type="ECO:0000313" key="1">
    <source>
        <dbReference type="EMBL" id="MCH89508.1"/>
    </source>
</evidence>
<dbReference type="GO" id="GO:0004812">
    <property type="term" value="F:aminoacyl-tRNA ligase activity"/>
    <property type="evidence" value="ECO:0007669"/>
    <property type="project" value="InterPro"/>
</dbReference>
<name>A0A392MS80_9FABA</name>
<dbReference type="AlphaFoldDB" id="A0A392MS80"/>
<dbReference type="InterPro" id="IPR009080">
    <property type="entry name" value="tRNAsynth_Ia_anticodon-bd"/>
</dbReference>